<dbReference type="Proteomes" id="UP001153714">
    <property type="component" value="Chromosome 21"/>
</dbReference>
<dbReference type="EMBL" id="OU893352">
    <property type="protein sequence ID" value="CAG9790348.1"/>
    <property type="molecule type" value="Genomic_DNA"/>
</dbReference>
<evidence type="ECO:0000313" key="2">
    <source>
        <dbReference type="Proteomes" id="UP001153714"/>
    </source>
</evidence>
<dbReference type="AlphaFoldDB" id="A0A9N9WGX4"/>
<keyword evidence="2" id="KW-1185">Reference proteome</keyword>
<protein>
    <submittedName>
        <fullName evidence="1">Uncharacterized protein</fullName>
    </submittedName>
</protein>
<proteinExistence type="predicted"/>
<organism evidence="1 2">
    <name type="scientific">Diatraea saccharalis</name>
    <name type="common">sugarcane borer</name>
    <dbReference type="NCBI Taxonomy" id="40085"/>
    <lineage>
        <taxon>Eukaryota</taxon>
        <taxon>Metazoa</taxon>
        <taxon>Ecdysozoa</taxon>
        <taxon>Arthropoda</taxon>
        <taxon>Hexapoda</taxon>
        <taxon>Insecta</taxon>
        <taxon>Pterygota</taxon>
        <taxon>Neoptera</taxon>
        <taxon>Endopterygota</taxon>
        <taxon>Lepidoptera</taxon>
        <taxon>Glossata</taxon>
        <taxon>Ditrysia</taxon>
        <taxon>Pyraloidea</taxon>
        <taxon>Crambidae</taxon>
        <taxon>Crambinae</taxon>
        <taxon>Diatraea</taxon>
    </lineage>
</organism>
<accession>A0A9N9WGX4</accession>
<reference evidence="1" key="2">
    <citation type="submission" date="2022-10" db="EMBL/GenBank/DDBJ databases">
        <authorList>
            <consortium name="ENA_rothamsted_submissions"/>
            <consortium name="culmorum"/>
            <person name="King R."/>
        </authorList>
    </citation>
    <scope>NUCLEOTIDE SEQUENCE</scope>
</reference>
<name>A0A9N9WGX4_9NEOP</name>
<sequence>MEIATNIERIITNFKKDSAARKTSEYLKTRLDTLNNLWSEFSSNNALLELEEDRKNDYFKKGVFKRIKQIFPEGLQLISNTKPYQVTVDESSGGAEGSNADTKVST</sequence>
<dbReference type="OrthoDB" id="5986643at2759"/>
<evidence type="ECO:0000313" key="1">
    <source>
        <dbReference type="EMBL" id="CAG9790348.1"/>
    </source>
</evidence>
<reference evidence="1" key="1">
    <citation type="submission" date="2021-12" db="EMBL/GenBank/DDBJ databases">
        <authorList>
            <person name="King R."/>
        </authorList>
    </citation>
    <scope>NUCLEOTIDE SEQUENCE</scope>
</reference>
<gene>
    <name evidence="1" type="ORF">DIATSA_LOCUS8017</name>
</gene>